<dbReference type="Proteomes" id="UP000275408">
    <property type="component" value="Unassembled WGS sequence"/>
</dbReference>
<proteinExistence type="inferred from homology"/>
<gene>
    <name evidence="9" type="ORF">pdam_00003055</name>
</gene>
<dbReference type="OrthoDB" id="10265275at2759"/>
<feature type="region of interest" description="Disordered" evidence="7">
    <location>
        <begin position="169"/>
        <end position="228"/>
    </location>
</feature>
<protein>
    <recommendedName>
        <fullName evidence="8">PCI domain-containing protein</fullName>
    </recommendedName>
</protein>
<dbReference type="Pfam" id="PF01399">
    <property type="entry name" value="PCI"/>
    <property type="match status" value="1"/>
</dbReference>
<dbReference type="InterPro" id="IPR045237">
    <property type="entry name" value="COPS7/eIF3m"/>
</dbReference>
<dbReference type="GO" id="GO:0005737">
    <property type="term" value="C:cytoplasm"/>
    <property type="evidence" value="ECO:0007669"/>
    <property type="project" value="UniProtKB-SubCell"/>
</dbReference>
<comment type="similarity">
    <text evidence="3">Belongs to the CSN7/EIF3M family. CSN7 subfamily.</text>
</comment>
<evidence type="ECO:0000256" key="4">
    <source>
        <dbReference type="ARBA" id="ARBA00022490"/>
    </source>
</evidence>
<evidence type="ECO:0000256" key="5">
    <source>
        <dbReference type="ARBA" id="ARBA00022790"/>
    </source>
</evidence>
<dbReference type="STRING" id="46731.A0A3M6T9P9"/>
<evidence type="ECO:0000313" key="9">
    <source>
        <dbReference type="EMBL" id="RMX38107.1"/>
    </source>
</evidence>
<sequence length="244" mass="27624">MAEKEVKTFSHSHNLEQYVLLAKSARGAGLVALINQTLEAPGVYVFGELIEMPSVKAFIPYSLLLQELDIKNLRELEDVIIDAIYADIIHGKLDQKNKQLEVDFAIGRDITPETVNRVTEVLQDWCDGCESVLRSIEKQIERANTHKEKKQKQKIQVEAEVENLKKAIKASSQSDMDNGGVSGMPASYHSQQYQQKAPTTSKTKGSSGIYVVRNYDQNPSRERKNPLKYYEEAERYSVLKFADD</sequence>
<dbReference type="GO" id="GO:0008180">
    <property type="term" value="C:COP9 signalosome"/>
    <property type="evidence" value="ECO:0007669"/>
    <property type="project" value="UniProtKB-KW"/>
</dbReference>
<comment type="subcellular location">
    <subcellularLocation>
        <location evidence="2">Cytoplasm</location>
    </subcellularLocation>
    <subcellularLocation>
        <location evidence="1">Nucleus</location>
    </subcellularLocation>
</comment>
<evidence type="ECO:0000256" key="3">
    <source>
        <dbReference type="ARBA" id="ARBA00008482"/>
    </source>
</evidence>
<organism evidence="9 10">
    <name type="scientific">Pocillopora damicornis</name>
    <name type="common">Cauliflower coral</name>
    <name type="synonym">Millepora damicornis</name>
    <dbReference type="NCBI Taxonomy" id="46731"/>
    <lineage>
        <taxon>Eukaryota</taxon>
        <taxon>Metazoa</taxon>
        <taxon>Cnidaria</taxon>
        <taxon>Anthozoa</taxon>
        <taxon>Hexacorallia</taxon>
        <taxon>Scleractinia</taxon>
        <taxon>Astrocoeniina</taxon>
        <taxon>Pocilloporidae</taxon>
        <taxon>Pocillopora</taxon>
    </lineage>
</organism>
<dbReference type="PANTHER" id="PTHR15350:SF5">
    <property type="entry name" value="COP9 SIGNALOSOME COMPLEX SUBUNIT 7"/>
    <property type="match status" value="1"/>
</dbReference>
<evidence type="ECO:0000256" key="6">
    <source>
        <dbReference type="ARBA" id="ARBA00023242"/>
    </source>
</evidence>
<accession>A0A3M6T9P9</accession>
<dbReference type="SMART" id="SM00088">
    <property type="entry name" value="PINT"/>
    <property type="match status" value="1"/>
</dbReference>
<dbReference type="AlphaFoldDB" id="A0A3M6T9P9"/>
<evidence type="ECO:0000256" key="1">
    <source>
        <dbReference type="ARBA" id="ARBA00004123"/>
    </source>
</evidence>
<comment type="caution">
    <text evidence="9">The sequence shown here is derived from an EMBL/GenBank/DDBJ whole genome shotgun (WGS) entry which is preliminary data.</text>
</comment>
<dbReference type="Pfam" id="PF18392">
    <property type="entry name" value="CSN7a_helixI"/>
    <property type="match status" value="1"/>
</dbReference>
<dbReference type="InterPro" id="IPR000717">
    <property type="entry name" value="PCI_dom"/>
</dbReference>
<evidence type="ECO:0000256" key="7">
    <source>
        <dbReference type="SAM" id="MobiDB-lite"/>
    </source>
</evidence>
<keyword evidence="5" id="KW-0736">Signalosome</keyword>
<evidence type="ECO:0000256" key="2">
    <source>
        <dbReference type="ARBA" id="ARBA00004496"/>
    </source>
</evidence>
<keyword evidence="4" id="KW-0963">Cytoplasm</keyword>
<dbReference type="GO" id="GO:0010387">
    <property type="term" value="P:COP9 signalosome assembly"/>
    <property type="evidence" value="ECO:0007669"/>
    <property type="project" value="InterPro"/>
</dbReference>
<evidence type="ECO:0000313" key="10">
    <source>
        <dbReference type="Proteomes" id="UP000275408"/>
    </source>
</evidence>
<reference evidence="9 10" key="1">
    <citation type="journal article" date="2018" name="Sci. Rep.">
        <title>Comparative analysis of the Pocillopora damicornis genome highlights role of immune system in coral evolution.</title>
        <authorList>
            <person name="Cunning R."/>
            <person name="Bay R.A."/>
            <person name="Gillette P."/>
            <person name="Baker A.C."/>
            <person name="Traylor-Knowles N."/>
        </authorList>
    </citation>
    <scope>NUCLEOTIDE SEQUENCE [LARGE SCALE GENOMIC DNA]</scope>
    <source>
        <strain evidence="9">RSMAS</strain>
        <tissue evidence="9">Whole animal</tissue>
    </source>
</reference>
<name>A0A3M6T9P9_POCDA</name>
<keyword evidence="10" id="KW-1185">Reference proteome</keyword>
<feature type="compositionally biased region" description="Basic and acidic residues" evidence="7">
    <location>
        <begin position="219"/>
        <end position="228"/>
    </location>
</feature>
<dbReference type="InterPro" id="IPR041481">
    <property type="entry name" value="CSN7_helixI"/>
</dbReference>
<feature type="compositionally biased region" description="Polar residues" evidence="7">
    <location>
        <begin position="188"/>
        <end position="206"/>
    </location>
</feature>
<dbReference type="EMBL" id="RCHS01004051">
    <property type="protein sequence ID" value="RMX38107.1"/>
    <property type="molecule type" value="Genomic_DNA"/>
</dbReference>
<evidence type="ECO:0000259" key="8">
    <source>
        <dbReference type="SMART" id="SM00088"/>
    </source>
</evidence>
<keyword evidence="6" id="KW-0539">Nucleus</keyword>
<dbReference type="Pfam" id="PF22061">
    <property type="entry name" value="CSN7_HB_subdom"/>
    <property type="match status" value="1"/>
</dbReference>
<feature type="domain" description="PCI" evidence="8">
    <location>
        <begin position="28"/>
        <end position="125"/>
    </location>
</feature>
<dbReference type="PANTHER" id="PTHR15350">
    <property type="entry name" value="COP9 SIGNALOSOME COMPLEX SUBUNIT 7/DENDRITIC CELL PROTEIN GA17"/>
    <property type="match status" value="1"/>
</dbReference>